<proteinExistence type="predicted"/>
<sequence>MDFLIGHIKKKQDEHRGDENLSASLLTIWFAFNKYYKLTDKTPAYAAALMLNPCNRRAYLTTEWKAIEQTYPGTINGAINAIRQL</sequence>
<name>A0A6A6DY80_9PEZI</name>
<dbReference type="AlphaFoldDB" id="A0A6A6DY80"/>
<dbReference type="EMBL" id="ML994637">
    <property type="protein sequence ID" value="KAF2184524.1"/>
    <property type="molecule type" value="Genomic_DNA"/>
</dbReference>
<reference evidence="1" key="1">
    <citation type="journal article" date="2020" name="Stud. Mycol.">
        <title>101 Dothideomycetes genomes: a test case for predicting lifestyles and emergence of pathogens.</title>
        <authorList>
            <person name="Haridas S."/>
            <person name="Albert R."/>
            <person name="Binder M."/>
            <person name="Bloem J."/>
            <person name="Labutti K."/>
            <person name="Salamov A."/>
            <person name="Andreopoulos B."/>
            <person name="Baker S."/>
            <person name="Barry K."/>
            <person name="Bills G."/>
            <person name="Bluhm B."/>
            <person name="Cannon C."/>
            <person name="Castanera R."/>
            <person name="Culley D."/>
            <person name="Daum C."/>
            <person name="Ezra D."/>
            <person name="Gonzalez J."/>
            <person name="Henrissat B."/>
            <person name="Kuo A."/>
            <person name="Liang C."/>
            <person name="Lipzen A."/>
            <person name="Lutzoni F."/>
            <person name="Magnuson J."/>
            <person name="Mondo S."/>
            <person name="Nolan M."/>
            <person name="Ohm R."/>
            <person name="Pangilinan J."/>
            <person name="Park H.-J."/>
            <person name="Ramirez L."/>
            <person name="Alfaro M."/>
            <person name="Sun H."/>
            <person name="Tritt A."/>
            <person name="Yoshinaga Y."/>
            <person name="Zwiers L.-H."/>
            <person name="Turgeon B."/>
            <person name="Goodwin S."/>
            <person name="Spatafora J."/>
            <person name="Crous P."/>
            <person name="Grigoriev I."/>
        </authorList>
    </citation>
    <scope>NUCLEOTIDE SEQUENCE</scope>
    <source>
        <strain evidence="1">CBS 207.26</strain>
    </source>
</reference>
<protein>
    <submittedName>
        <fullName evidence="1">Uncharacterized protein</fullName>
    </submittedName>
</protein>
<evidence type="ECO:0000313" key="2">
    <source>
        <dbReference type="Proteomes" id="UP000800200"/>
    </source>
</evidence>
<gene>
    <name evidence="1" type="ORF">K469DRAFT_578946</name>
</gene>
<keyword evidence="2" id="KW-1185">Reference proteome</keyword>
<dbReference type="OrthoDB" id="3939010at2759"/>
<accession>A0A6A6DY80</accession>
<dbReference type="Proteomes" id="UP000800200">
    <property type="component" value="Unassembled WGS sequence"/>
</dbReference>
<evidence type="ECO:0000313" key="1">
    <source>
        <dbReference type="EMBL" id="KAF2184524.1"/>
    </source>
</evidence>
<organism evidence="1 2">
    <name type="scientific">Zopfia rhizophila CBS 207.26</name>
    <dbReference type="NCBI Taxonomy" id="1314779"/>
    <lineage>
        <taxon>Eukaryota</taxon>
        <taxon>Fungi</taxon>
        <taxon>Dikarya</taxon>
        <taxon>Ascomycota</taxon>
        <taxon>Pezizomycotina</taxon>
        <taxon>Dothideomycetes</taxon>
        <taxon>Dothideomycetes incertae sedis</taxon>
        <taxon>Zopfiaceae</taxon>
        <taxon>Zopfia</taxon>
    </lineage>
</organism>